<organism evidence="2 3">
    <name type="scientific">Actinophytocola xinjiangensis</name>
    <dbReference type="NCBI Taxonomy" id="485602"/>
    <lineage>
        <taxon>Bacteria</taxon>
        <taxon>Bacillati</taxon>
        <taxon>Actinomycetota</taxon>
        <taxon>Actinomycetes</taxon>
        <taxon>Pseudonocardiales</taxon>
        <taxon>Pseudonocardiaceae</taxon>
    </lineage>
</organism>
<name>A0A7Z0WEA5_9PSEU</name>
<evidence type="ECO:0000313" key="2">
    <source>
        <dbReference type="EMBL" id="OLF05335.1"/>
    </source>
</evidence>
<comment type="caution">
    <text evidence="2">The sequence shown here is derived from an EMBL/GenBank/DDBJ whole genome shotgun (WGS) entry which is preliminary data.</text>
</comment>
<accession>A0A7Z0WEA5</accession>
<dbReference type="EMBL" id="MSIF01000030">
    <property type="protein sequence ID" value="OLF05335.1"/>
    <property type="molecule type" value="Genomic_DNA"/>
</dbReference>
<evidence type="ECO:0000256" key="1">
    <source>
        <dbReference type="SAM" id="Phobius"/>
    </source>
</evidence>
<keyword evidence="3" id="KW-1185">Reference proteome</keyword>
<dbReference type="OrthoDB" id="3691412at2"/>
<evidence type="ECO:0000313" key="3">
    <source>
        <dbReference type="Proteomes" id="UP000185696"/>
    </source>
</evidence>
<keyword evidence="1" id="KW-0472">Membrane</keyword>
<dbReference type="Proteomes" id="UP000185696">
    <property type="component" value="Unassembled WGS sequence"/>
</dbReference>
<keyword evidence="1" id="KW-0812">Transmembrane</keyword>
<proteinExistence type="predicted"/>
<sequence>MNLTDLTEVLRDRADLDATTHDARMAGIRGRVLARRRRLALTGVVGVVLALVGVVYVALPGQRVDPAEPTRSLAEYQSGARLVAQAWGDLPATSITLTHTPSADDLVLIAHCVDEDSGQNLVTMVSINGRDGPAGGCTGQTTVRIDLSAYGGSVGEPLVVRMVVGVNRVAGEFPETVADVRPPESATSAEYAVGLGERVPLTEYSFPPRPETLEPLDSLLAPADFDLRSDPDDPDAPQELDVTWRGQVELTASLNTPGRLEVLIDGESVYVGDSWTYLGTIGVTTVGGPDGPDLAVGETATITVVPERTTGDWAVQFTWL</sequence>
<dbReference type="AlphaFoldDB" id="A0A7Z0WEA5"/>
<gene>
    <name evidence="2" type="ORF">BLA60_36515</name>
</gene>
<reference evidence="2 3" key="1">
    <citation type="submission" date="2016-12" db="EMBL/GenBank/DDBJ databases">
        <title>The draft genome sequence of Actinophytocola xinjiangensis.</title>
        <authorList>
            <person name="Wang W."/>
            <person name="Yuan L."/>
        </authorList>
    </citation>
    <scope>NUCLEOTIDE SEQUENCE [LARGE SCALE GENOMIC DNA]</scope>
    <source>
        <strain evidence="2 3">CGMCC 4.4663</strain>
    </source>
</reference>
<dbReference type="RefSeq" id="WP_075137648.1">
    <property type="nucleotide sequence ID" value="NZ_MSIF01000030.1"/>
</dbReference>
<keyword evidence="1" id="KW-1133">Transmembrane helix</keyword>
<protein>
    <submittedName>
        <fullName evidence="2">Uncharacterized protein</fullName>
    </submittedName>
</protein>
<feature type="transmembrane region" description="Helical" evidence="1">
    <location>
        <begin position="39"/>
        <end position="59"/>
    </location>
</feature>